<keyword evidence="4" id="KW-0812">Transmembrane</keyword>
<dbReference type="PANTHER" id="PTHR37042">
    <property type="entry name" value="OUTER MEMBRANE PROTEIN RV1973"/>
    <property type="match status" value="1"/>
</dbReference>
<evidence type="ECO:0000313" key="5">
    <source>
        <dbReference type="EMBL" id="MDT0274927.1"/>
    </source>
</evidence>
<keyword evidence="4" id="KW-1133">Transmembrane helix</keyword>
<evidence type="ECO:0000256" key="1">
    <source>
        <dbReference type="ARBA" id="ARBA00004370"/>
    </source>
</evidence>
<feature type="transmembrane region" description="Helical" evidence="4">
    <location>
        <begin position="71"/>
        <end position="91"/>
    </location>
</feature>
<organism evidence="5 6">
    <name type="scientific">Blastococcus goldschmidtiae</name>
    <dbReference type="NCBI Taxonomy" id="3075546"/>
    <lineage>
        <taxon>Bacteria</taxon>
        <taxon>Bacillati</taxon>
        <taxon>Actinomycetota</taxon>
        <taxon>Actinomycetes</taxon>
        <taxon>Geodermatophilales</taxon>
        <taxon>Geodermatophilaceae</taxon>
        <taxon>Blastococcus</taxon>
    </lineage>
</organism>
<dbReference type="RefSeq" id="WP_311343760.1">
    <property type="nucleotide sequence ID" value="NZ_JAVREI010000001.1"/>
</dbReference>
<proteinExistence type="predicted"/>
<protein>
    <recommendedName>
        <fullName evidence="7">Mce-associated membrane protein</fullName>
    </recommendedName>
</protein>
<comment type="caution">
    <text evidence="5">The sequence shown here is derived from an EMBL/GenBank/DDBJ whole genome shotgun (WGS) entry which is preliminary data.</text>
</comment>
<evidence type="ECO:0000256" key="4">
    <source>
        <dbReference type="SAM" id="Phobius"/>
    </source>
</evidence>
<keyword evidence="6" id="KW-1185">Reference proteome</keyword>
<evidence type="ECO:0008006" key="7">
    <source>
        <dbReference type="Google" id="ProtNLM"/>
    </source>
</evidence>
<keyword evidence="2 4" id="KW-0472">Membrane</keyword>
<dbReference type="PANTHER" id="PTHR37042:SF4">
    <property type="entry name" value="OUTER MEMBRANE PROTEIN RV1973"/>
    <property type="match status" value="1"/>
</dbReference>
<reference evidence="6" key="1">
    <citation type="submission" date="2023-07" db="EMBL/GenBank/DDBJ databases">
        <title>30 novel species of actinomycetes from the DSMZ collection.</title>
        <authorList>
            <person name="Nouioui I."/>
        </authorList>
    </citation>
    <scope>NUCLEOTIDE SEQUENCE [LARGE SCALE GENOMIC DNA]</scope>
    <source>
        <strain evidence="6">DSM 46792</strain>
    </source>
</reference>
<feature type="region of interest" description="Disordered" evidence="3">
    <location>
        <begin position="1"/>
        <end position="57"/>
    </location>
</feature>
<name>A0ABU2K414_9ACTN</name>
<comment type="subcellular location">
    <subcellularLocation>
        <location evidence="1">Membrane</location>
    </subcellularLocation>
</comment>
<evidence type="ECO:0000256" key="3">
    <source>
        <dbReference type="SAM" id="MobiDB-lite"/>
    </source>
</evidence>
<sequence length="230" mass="24176">MTSDERPSVRAEKEATSPAAGDGAAGAPGEEIAGRTAADGHRTGDAGDAGEQGADREPLVDGRRFRLSVPVLPALATLLVLLSAGVAFLWFTRPGDSAVRTGDYAEALQAARSGVVDLTSFDYLTLDDDIEQIRRVATGDLRDASVAELEDRRQEIADLEAVVNTEIIGAGVTRADADDATVLLVIQATQESAASQQVQISRYRLEVNLEKPGDRWLLSGITGTGSAGDE</sequence>
<feature type="compositionally biased region" description="Basic and acidic residues" evidence="3">
    <location>
        <begin position="1"/>
        <end position="15"/>
    </location>
</feature>
<dbReference type="Proteomes" id="UP001183222">
    <property type="component" value="Unassembled WGS sequence"/>
</dbReference>
<feature type="compositionally biased region" description="Low complexity" evidence="3">
    <location>
        <begin position="18"/>
        <end position="31"/>
    </location>
</feature>
<gene>
    <name evidence="5" type="ORF">RM425_03360</name>
</gene>
<evidence type="ECO:0000313" key="6">
    <source>
        <dbReference type="Proteomes" id="UP001183222"/>
    </source>
</evidence>
<accession>A0ABU2K414</accession>
<dbReference type="EMBL" id="JAVREI010000001">
    <property type="protein sequence ID" value="MDT0274927.1"/>
    <property type="molecule type" value="Genomic_DNA"/>
</dbReference>
<evidence type="ECO:0000256" key="2">
    <source>
        <dbReference type="ARBA" id="ARBA00023136"/>
    </source>
</evidence>